<dbReference type="Gene3D" id="3.40.50.1820">
    <property type="entry name" value="alpha/beta hydrolase"/>
    <property type="match status" value="1"/>
</dbReference>
<dbReference type="InterPro" id="IPR029058">
    <property type="entry name" value="AB_hydrolase_fold"/>
</dbReference>
<dbReference type="PANTHER" id="PTHR48081:SF13">
    <property type="entry name" value="ALPHA_BETA HYDROLASE"/>
    <property type="match status" value="1"/>
</dbReference>
<dbReference type="EMBL" id="RJJD01000001">
    <property type="protein sequence ID" value="RNI31530.1"/>
    <property type="molecule type" value="Genomic_DNA"/>
</dbReference>
<evidence type="ECO:0000313" key="4">
    <source>
        <dbReference type="Proteomes" id="UP000272117"/>
    </source>
</evidence>
<protein>
    <submittedName>
        <fullName evidence="3">Alpha/beta hydrolase</fullName>
    </submittedName>
</protein>
<keyword evidence="1 3" id="KW-0378">Hydrolase</keyword>
<gene>
    <name evidence="3" type="ORF">EFB08_03145</name>
</gene>
<dbReference type="Proteomes" id="UP000272117">
    <property type="component" value="Unassembled WGS sequence"/>
</dbReference>
<organism evidence="3 4">
    <name type="scientific">Rufibacter latericius</name>
    <dbReference type="NCBI Taxonomy" id="2487040"/>
    <lineage>
        <taxon>Bacteria</taxon>
        <taxon>Pseudomonadati</taxon>
        <taxon>Bacteroidota</taxon>
        <taxon>Cytophagia</taxon>
        <taxon>Cytophagales</taxon>
        <taxon>Hymenobacteraceae</taxon>
        <taxon>Rufibacter</taxon>
    </lineage>
</organism>
<evidence type="ECO:0000256" key="1">
    <source>
        <dbReference type="ARBA" id="ARBA00022801"/>
    </source>
</evidence>
<reference evidence="3 4" key="1">
    <citation type="submission" date="2018-11" db="EMBL/GenBank/DDBJ databases">
        <title>Rufibacter latericius sp. nov., isolated from water in Baiyang Lake.</title>
        <authorList>
            <person name="Yang Y."/>
        </authorList>
    </citation>
    <scope>NUCLEOTIDE SEQUENCE [LARGE SCALE GENOMIC DNA]</scope>
    <source>
        <strain evidence="3 4">R-22-1c-1</strain>
    </source>
</reference>
<name>A0A3M9N184_9BACT</name>
<evidence type="ECO:0000313" key="3">
    <source>
        <dbReference type="EMBL" id="RNI31530.1"/>
    </source>
</evidence>
<dbReference type="GO" id="GO:0016787">
    <property type="term" value="F:hydrolase activity"/>
    <property type="evidence" value="ECO:0007669"/>
    <property type="project" value="UniProtKB-KW"/>
</dbReference>
<proteinExistence type="predicted"/>
<dbReference type="Pfam" id="PF20434">
    <property type="entry name" value="BD-FAE"/>
    <property type="match status" value="1"/>
</dbReference>
<accession>A0A3M9N184</accession>
<dbReference type="RefSeq" id="WP_123125429.1">
    <property type="nucleotide sequence ID" value="NZ_RJJD01000001.1"/>
</dbReference>
<sequence length="344" mass="37696">MKRHCRFLVFLFPALLEIGVAGCGKGQKTVEPQEEQTAAPADFGEFTVSTSGKERSIDMTQFKKTVLNIAYAGTQNSRQTLDITYPNHSTPPYKTIVLFHGGGWMAGHKQSETIASIFQAVHQGYAVVSVNYRLSGEVKWPKPLHDAKAAIRFLRANSQKYQLDTEKLVVWGASAGGHIAEMLAATNHQPAFEDLSMGNKTASSAVQGVVAWYGVADVSTLTDIGLPPANKIMGFDVRVEKAKTRDANPLDLVSKNFPPILLVHGTNDKVVPFQQSVDMQKKVNEATGKQLAQLVPFEGASHGDPVIKTNRNVAENLNFVDRLLYPGGVNPHRSKNYVKIKLKE</sequence>
<dbReference type="OrthoDB" id="9815425at2"/>
<comment type="caution">
    <text evidence="3">The sequence shown here is derived from an EMBL/GenBank/DDBJ whole genome shotgun (WGS) entry which is preliminary data.</text>
</comment>
<keyword evidence="4" id="KW-1185">Reference proteome</keyword>
<dbReference type="PANTHER" id="PTHR48081">
    <property type="entry name" value="AB HYDROLASE SUPERFAMILY PROTEIN C4A8.06C"/>
    <property type="match status" value="1"/>
</dbReference>
<evidence type="ECO:0000259" key="2">
    <source>
        <dbReference type="Pfam" id="PF20434"/>
    </source>
</evidence>
<feature type="domain" description="BD-FAE-like" evidence="2">
    <location>
        <begin position="81"/>
        <end position="282"/>
    </location>
</feature>
<dbReference type="InterPro" id="IPR050300">
    <property type="entry name" value="GDXG_lipolytic_enzyme"/>
</dbReference>
<dbReference type="SUPFAM" id="SSF53474">
    <property type="entry name" value="alpha/beta-Hydrolases"/>
    <property type="match status" value="1"/>
</dbReference>
<dbReference type="InterPro" id="IPR049492">
    <property type="entry name" value="BD-FAE-like_dom"/>
</dbReference>
<dbReference type="AlphaFoldDB" id="A0A3M9N184"/>